<dbReference type="EMBL" id="JACTVA010000027">
    <property type="protein sequence ID" value="MBC9208160.1"/>
    <property type="molecule type" value="Genomic_DNA"/>
</dbReference>
<keyword evidence="3" id="KW-1185">Reference proteome</keyword>
<dbReference type="InterPro" id="IPR010642">
    <property type="entry name" value="Invasion_prot_B"/>
</dbReference>
<keyword evidence="1" id="KW-0732">Signal</keyword>
<sequence>MTRLLPLLLLLGAAGGSLVGASGMALAQQRGAASAAPRALGSFQDWTAATHMEAGKKVCYAFTRASRSEGAGNRQNVILTVTHRQQGRDQVALRAGYTYARNAEVEVKVGSNDLPFYTAQDNAFAREGGKAVAAFRNGASAVATGPGPQGRGTATDTFSLSGFSAAYDAISRECPPAGRR</sequence>
<evidence type="ECO:0000313" key="3">
    <source>
        <dbReference type="Proteomes" id="UP000626026"/>
    </source>
</evidence>
<feature type="chain" id="PRO_5045518265" evidence="1">
    <location>
        <begin position="28"/>
        <end position="180"/>
    </location>
</feature>
<dbReference type="Proteomes" id="UP000626026">
    <property type="component" value="Unassembled WGS sequence"/>
</dbReference>
<evidence type="ECO:0000313" key="2">
    <source>
        <dbReference type="EMBL" id="MBC9208160.1"/>
    </source>
</evidence>
<reference evidence="2 3" key="1">
    <citation type="journal article" date="2013" name="Int. J. Syst. Evol. Microbiol.">
        <title>Roseomonas aerophila sp. nov., isolated from air.</title>
        <authorList>
            <person name="Kim S.J."/>
            <person name="Weon H.Y."/>
            <person name="Ahn J.H."/>
            <person name="Hong S.B."/>
            <person name="Seok S.J."/>
            <person name="Whang K.S."/>
            <person name="Kwon S.W."/>
        </authorList>
    </citation>
    <scope>NUCLEOTIDE SEQUENCE [LARGE SCALE GENOMIC DNA]</scope>
    <source>
        <strain evidence="2 3">NBRC 108923</strain>
    </source>
</reference>
<protein>
    <submittedName>
        <fullName evidence="2">Uncharacterized protein</fullName>
    </submittedName>
</protein>
<comment type="caution">
    <text evidence="2">The sequence shown here is derived from an EMBL/GenBank/DDBJ whole genome shotgun (WGS) entry which is preliminary data.</text>
</comment>
<name>A0ABR7RNI4_9PROT</name>
<dbReference type="InterPro" id="IPR038696">
    <property type="entry name" value="IalB_sf"/>
</dbReference>
<organism evidence="2 3">
    <name type="scientific">Teichococcus aerophilus</name>
    <dbReference type="NCBI Taxonomy" id="1224513"/>
    <lineage>
        <taxon>Bacteria</taxon>
        <taxon>Pseudomonadati</taxon>
        <taxon>Pseudomonadota</taxon>
        <taxon>Alphaproteobacteria</taxon>
        <taxon>Acetobacterales</taxon>
        <taxon>Roseomonadaceae</taxon>
        <taxon>Roseomonas</taxon>
    </lineage>
</organism>
<proteinExistence type="predicted"/>
<evidence type="ECO:0000256" key="1">
    <source>
        <dbReference type="SAM" id="SignalP"/>
    </source>
</evidence>
<feature type="signal peptide" evidence="1">
    <location>
        <begin position="1"/>
        <end position="27"/>
    </location>
</feature>
<dbReference type="Gene3D" id="2.60.40.1880">
    <property type="entry name" value="Invasion associated locus B (IalB) protein"/>
    <property type="match status" value="1"/>
</dbReference>
<gene>
    <name evidence="2" type="ORF">IBL26_15050</name>
</gene>
<dbReference type="Pfam" id="PF06776">
    <property type="entry name" value="IalB"/>
    <property type="match status" value="1"/>
</dbReference>
<accession>A0ABR7RNI4</accession>